<dbReference type="InterPro" id="IPR036129">
    <property type="entry name" value="Glycerate_kinase_sf"/>
</dbReference>
<keyword evidence="6" id="KW-1185">Reference proteome</keyword>
<dbReference type="Gene3D" id="3.40.50.10350">
    <property type="entry name" value="Glycerate kinase, domain 1"/>
    <property type="match status" value="1"/>
</dbReference>
<dbReference type="GO" id="GO:0008887">
    <property type="term" value="F:glycerate kinase activity"/>
    <property type="evidence" value="ECO:0007669"/>
    <property type="project" value="UniProtKB-UniRule"/>
</dbReference>
<evidence type="ECO:0000256" key="1">
    <source>
        <dbReference type="ARBA" id="ARBA00006284"/>
    </source>
</evidence>
<sequence>MRFVVAPDSYKGSLSAAAVGQAIARAVQAEIPDAAVRVFPMADGGEGTVDALVAATGGRLHGMRASGPLLEPVDTAFGELGDGRTAVLEVANVAGLPMVPADRRNPLHTSSRGLGELMRAALDAGFRRFIVGLGGSATNDGGMGMLSALGVRFLDAAGLPVEPVGGSLDRVAAVDWSGLDPRLAEAEIRVASDVDNPLCGPRGASAVFGPQKGATPEMVARLDAALGRWSALVEAATDRRLAEVPGAGAAGGLGFALMAMGGRLSSGAALVAETIGLTQAVRPGDWVITGEGQSDAQTLHGKVPYYVARLARDAGARPILLSGGLGAGCERLLEHFVSIHAAVPRPMAVEEAMADAEALVYQAARSIARLIRTASEVLGQAGR</sequence>
<accession>A0A1I7IAA4</accession>
<keyword evidence="3 4" id="KW-0418">Kinase</keyword>
<dbReference type="Gene3D" id="3.90.1510.10">
    <property type="entry name" value="Glycerate kinase, domain 2"/>
    <property type="match status" value="1"/>
</dbReference>
<evidence type="ECO:0000256" key="3">
    <source>
        <dbReference type="ARBA" id="ARBA00022777"/>
    </source>
</evidence>
<dbReference type="OrthoDB" id="9774290at2"/>
<dbReference type="GO" id="GO:0031388">
    <property type="term" value="P:organic acid phosphorylation"/>
    <property type="evidence" value="ECO:0007669"/>
    <property type="project" value="UniProtKB-UniRule"/>
</dbReference>
<dbReference type="InterPro" id="IPR018193">
    <property type="entry name" value="Glyc_kinase_flavodox-like_fold"/>
</dbReference>
<evidence type="ECO:0000256" key="4">
    <source>
        <dbReference type="PIRNR" id="PIRNR006078"/>
    </source>
</evidence>
<protein>
    <submittedName>
        <fullName evidence="5">Glycerate kinase</fullName>
    </submittedName>
</protein>
<dbReference type="NCBIfam" id="TIGR00045">
    <property type="entry name" value="glycerate kinase"/>
    <property type="match status" value="1"/>
</dbReference>
<dbReference type="AlphaFoldDB" id="A0A1I7IAA4"/>
<reference evidence="6" key="1">
    <citation type="submission" date="2016-10" db="EMBL/GenBank/DDBJ databases">
        <authorList>
            <person name="Varghese N."/>
        </authorList>
    </citation>
    <scope>NUCLEOTIDE SEQUENCE [LARGE SCALE GENOMIC DNA]</scope>
    <source>
        <strain evidence="6">DSM 17980</strain>
    </source>
</reference>
<dbReference type="PANTHER" id="PTHR21599">
    <property type="entry name" value="GLYCERATE KINASE"/>
    <property type="match status" value="1"/>
</dbReference>
<organism evidence="5 6">
    <name type="scientific">Alicyclobacillus macrosporangiidus</name>
    <dbReference type="NCBI Taxonomy" id="392015"/>
    <lineage>
        <taxon>Bacteria</taxon>
        <taxon>Bacillati</taxon>
        <taxon>Bacillota</taxon>
        <taxon>Bacilli</taxon>
        <taxon>Bacillales</taxon>
        <taxon>Alicyclobacillaceae</taxon>
        <taxon>Alicyclobacillus</taxon>
    </lineage>
</organism>
<dbReference type="InterPro" id="IPR004381">
    <property type="entry name" value="Glycerate_kinase"/>
</dbReference>
<dbReference type="PANTHER" id="PTHR21599:SF0">
    <property type="entry name" value="GLYCERATE KINASE"/>
    <property type="match status" value="1"/>
</dbReference>
<dbReference type="RefSeq" id="WP_074950973.1">
    <property type="nucleotide sequence ID" value="NZ_FPBV01000006.1"/>
</dbReference>
<gene>
    <name evidence="5" type="ORF">SAMN05421543_10696</name>
</gene>
<proteinExistence type="inferred from homology"/>
<evidence type="ECO:0000313" key="5">
    <source>
        <dbReference type="EMBL" id="SFU69857.1"/>
    </source>
</evidence>
<name>A0A1I7IAA4_9BACL</name>
<dbReference type="EMBL" id="FPBV01000006">
    <property type="protein sequence ID" value="SFU69857.1"/>
    <property type="molecule type" value="Genomic_DNA"/>
</dbReference>
<comment type="similarity">
    <text evidence="1 4">Belongs to the glycerate kinase type-1 family.</text>
</comment>
<evidence type="ECO:0000313" key="6">
    <source>
        <dbReference type="Proteomes" id="UP000183508"/>
    </source>
</evidence>
<keyword evidence="2 4" id="KW-0808">Transferase</keyword>
<dbReference type="Proteomes" id="UP000183508">
    <property type="component" value="Unassembled WGS sequence"/>
</dbReference>
<dbReference type="InterPro" id="IPR018197">
    <property type="entry name" value="Glycerate_kinase_RE-like"/>
</dbReference>
<dbReference type="PIRSF" id="PIRSF006078">
    <property type="entry name" value="GlxK"/>
    <property type="match status" value="1"/>
</dbReference>
<dbReference type="STRING" id="392015.SAMN05421543_10696"/>
<dbReference type="eggNOG" id="COG1929">
    <property type="taxonomic scope" value="Bacteria"/>
</dbReference>
<dbReference type="Pfam" id="PF02595">
    <property type="entry name" value="Gly_kinase"/>
    <property type="match status" value="1"/>
</dbReference>
<dbReference type="SUPFAM" id="SSF110738">
    <property type="entry name" value="Glycerate kinase I"/>
    <property type="match status" value="1"/>
</dbReference>
<evidence type="ECO:0000256" key="2">
    <source>
        <dbReference type="ARBA" id="ARBA00022679"/>
    </source>
</evidence>